<dbReference type="InterPro" id="IPR010016">
    <property type="entry name" value="PxpB"/>
</dbReference>
<feature type="domain" description="Carboxyltransferase" evidence="5">
    <location>
        <begin position="47"/>
        <end position="245"/>
    </location>
</feature>
<feature type="transmembrane region" description="Helical" evidence="4">
    <location>
        <begin position="13"/>
        <end position="39"/>
    </location>
</feature>
<keyword evidence="4" id="KW-0812">Transmembrane</keyword>
<dbReference type="PANTHER" id="PTHR34698">
    <property type="entry name" value="5-OXOPROLINASE SUBUNIT B"/>
    <property type="match status" value="1"/>
</dbReference>
<organism evidence="6 7">
    <name type="scientific">Serratia marcescens subsp. marcescens Db11</name>
    <dbReference type="NCBI Taxonomy" id="273526"/>
    <lineage>
        <taxon>Bacteria</taxon>
        <taxon>Pseudomonadati</taxon>
        <taxon>Pseudomonadota</taxon>
        <taxon>Gammaproteobacteria</taxon>
        <taxon>Enterobacterales</taxon>
        <taxon>Yersiniaceae</taxon>
        <taxon>Serratia</taxon>
    </lineage>
</organism>
<keyword evidence="4" id="KW-1133">Transmembrane helix</keyword>
<dbReference type="Proteomes" id="UP000018979">
    <property type="component" value="Chromosome I"/>
</dbReference>
<dbReference type="Gene3D" id="2.40.100.10">
    <property type="entry name" value="Cyclophilin-like"/>
    <property type="match status" value="1"/>
</dbReference>
<keyword evidence="1" id="KW-0547">Nucleotide-binding</keyword>
<evidence type="ECO:0000313" key="6">
    <source>
        <dbReference type="EMBL" id="CDG11082.1"/>
    </source>
</evidence>
<dbReference type="SUPFAM" id="SSF160467">
    <property type="entry name" value="PH0987 N-terminal domain-like"/>
    <property type="match status" value="1"/>
</dbReference>
<keyword evidence="2 6" id="KW-0378">Hydrolase</keyword>
<name>A0ABC9IEJ5_SERMA</name>
<evidence type="ECO:0000313" key="7">
    <source>
        <dbReference type="Proteomes" id="UP000018979"/>
    </source>
</evidence>
<evidence type="ECO:0000259" key="5">
    <source>
        <dbReference type="SMART" id="SM00796"/>
    </source>
</evidence>
<keyword evidence="3" id="KW-0067">ATP-binding</keyword>
<dbReference type="SUPFAM" id="SSF50891">
    <property type="entry name" value="Cyclophilin-like"/>
    <property type="match status" value="1"/>
</dbReference>
<evidence type="ECO:0000256" key="2">
    <source>
        <dbReference type="ARBA" id="ARBA00022801"/>
    </source>
</evidence>
<reference evidence="6 7" key="3">
    <citation type="journal article" date="2014" name="Genome Biol. Evol.">
        <title>Genome evolution and plasticity of Serratia marcescens, an important multidrug-resistant nosocomial pathogen.</title>
        <authorList>
            <person name="Iguchi A."/>
            <person name="Nagaya Y."/>
            <person name="Pradel E."/>
            <person name="Ooka T."/>
            <person name="Ogura Y."/>
            <person name="Katsura K."/>
            <person name="Kurokawa K."/>
            <person name="Oshima K."/>
            <person name="Hattori M."/>
            <person name="Parkhill J."/>
            <person name="Sebaihia M."/>
            <person name="Coulthurst S.J."/>
            <person name="Gotoh N."/>
            <person name="Thomson N.R."/>
            <person name="Ewbank J.J."/>
            <person name="Hayashi T."/>
        </authorList>
    </citation>
    <scope>NUCLEOTIDE SEQUENCE [LARGE SCALE GENOMIC DNA]</scope>
    <source>
        <strain evidence="6 7">Db11</strain>
    </source>
</reference>
<dbReference type="GO" id="GO:0016787">
    <property type="term" value="F:hydrolase activity"/>
    <property type="evidence" value="ECO:0007669"/>
    <property type="project" value="UniProtKB-KW"/>
</dbReference>
<protein>
    <submittedName>
        <fullName evidence="6">Hydrolase</fullName>
    </submittedName>
</protein>
<dbReference type="PANTHER" id="PTHR34698:SF2">
    <property type="entry name" value="5-OXOPROLINASE SUBUNIT B"/>
    <property type="match status" value="1"/>
</dbReference>
<reference evidence="7" key="2">
    <citation type="submission" date="2013-11" db="EMBL/GenBank/DDBJ databases">
        <title>Genome sequences of clinical and environmental isolates of Serratia marcescens.</title>
        <authorList>
            <person name="Iguchi A."/>
            <person name="Komatsu H."/>
            <person name="Nagaya Y."/>
            <person name="Ogura Y."/>
            <person name="Katsura K."/>
            <person name="Kurokawa K."/>
            <person name="Ooka T."/>
            <person name="Hattori M."/>
            <person name="Gotoh N."/>
            <person name="Thomson N."/>
            <person name="Hayashi T."/>
        </authorList>
    </citation>
    <scope>NUCLEOTIDE SEQUENCE [LARGE SCALE GENOMIC DNA]</scope>
    <source>
        <strain evidence="7">Db11</strain>
    </source>
</reference>
<dbReference type="AlphaFoldDB" id="A0ABC9IEJ5"/>
<dbReference type="KEGG" id="smac:SMDB11_0498"/>
<dbReference type="GO" id="GO:0005524">
    <property type="term" value="F:ATP binding"/>
    <property type="evidence" value="ECO:0007669"/>
    <property type="project" value="UniProtKB-KW"/>
</dbReference>
<evidence type="ECO:0000256" key="1">
    <source>
        <dbReference type="ARBA" id="ARBA00022741"/>
    </source>
</evidence>
<accession>A0ABC9IEJ5</accession>
<evidence type="ECO:0000256" key="4">
    <source>
        <dbReference type="SAM" id="Phobius"/>
    </source>
</evidence>
<dbReference type="EMBL" id="HG326223">
    <property type="protein sequence ID" value="CDG11082.1"/>
    <property type="molecule type" value="Genomic_DNA"/>
</dbReference>
<dbReference type="NCBIfam" id="TIGR00370">
    <property type="entry name" value="5-oxoprolinase subunit PxpB"/>
    <property type="match status" value="1"/>
</dbReference>
<dbReference type="SMART" id="SM00796">
    <property type="entry name" value="AHS1"/>
    <property type="match status" value="1"/>
</dbReference>
<gene>
    <name evidence="6" type="ORF">SMDB11_0498</name>
</gene>
<sequence>MRRLNPFIALFPYFPYGCVLLTAGAASRITGVFFIAIIIRRIRVQQARYYLLGERAVVLELSPPVTLPSQQRIWALAEKLNHHPDVREVVPGMNNLTLLLHTPQADAEAMLALLQQGWESKERLTPESRQVDIPVVYGGEQGPDLDDVARHTGMTPRQVVECHAAAAYVVYFLGFQPGFSYLGGMPEKLATPRRAEPRLAVAAGSVGIGGGQTGIYPLVTPGGWQLIGRTPLALFNPHEMPPTLLRPGDSVRFVPQKEGVC</sequence>
<proteinExistence type="predicted"/>
<dbReference type="Pfam" id="PF02682">
    <property type="entry name" value="CT_C_D"/>
    <property type="match status" value="1"/>
</dbReference>
<keyword evidence="4" id="KW-0472">Membrane</keyword>
<dbReference type="InterPro" id="IPR029000">
    <property type="entry name" value="Cyclophilin-like_dom_sf"/>
</dbReference>
<dbReference type="InterPro" id="IPR003833">
    <property type="entry name" value="CT_C_D"/>
</dbReference>
<evidence type="ECO:0000256" key="3">
    <source>
        <dbReference type="ARBA" id="ARBA00022840"/>
    </source>
</evidence>
<reference evidence="6 7" key="1">
    <citation type="submission" date="2013-06" db="EMBL/GenBank/DDBJ databases">
        <authorList>
            <person name="Aslett M."/>
        </authorList>
    </citation>
    <scope>NUCLEOTIDE SEQUENCE [LARGE SCALE GENOMIC DNA]</scope>
    <source>
        <strain evidence="6 7">Db11</strain>
    </source>
</reference>